<evidence type="ECO:0000256" key="1">
    <source>
        <dbReference type="ARBA" id="ARBA00022729"/>
    </source>
</evidence>
<dbReference type="Pfam" id="PF03442">
    <property type="entry name" value="CBM_X2"/>
    <property type="match status" value="4"/>
</dbReference>
<accession>A0A0K8J7K8</accession>
<dbReference type="RefSeq" id="WP_058258586.1">
    <property type="nucleotide sequence ID" value="NZ_LN879430.1"/>
</dbReference>
<dbReference type="OrthoDB" id="33861at2"/>
<keyword evidence="8" id="KW-1185">Reference proteome</keyword>
<dbReference type="Gene3D" id="2.60.40.680">
    <property type="match status" value="5"/>
</dbReference>
<dbReference type="CDD" id="cd08548">
    <property type="entry name" value="Type_I_cohesin_like"/>
    <property type="match status" value="5"/>
</dbReference>
<name>A0A0K8J7K8_9FIRM</name>
<feature type="domain" description="CBM3" evidence="6">
    <location>
        <begin position="28"/>
        <end position="187"/>
    </location>
</feature>
<dbReference type="Pfam" id="PF00942">
    <property type="entry name" value="CBM_3"/>
    <property type="match status" value="1"/>
</dbReference>
<dbReference type="SUPFAM" id="SSF81296">
    <property type="entry name" value="E set domains"/>
    <property type="match status" value="4"/>
</dbReference>
<dbReference type="InterPro" id="IPR001956">
    <property type="entry name" value="CBM3"/>
</dbReference>
<dbReference type="SUPFAM" id="SSF49384">
    <property type="entry name" value="Carbohydrate-binding domain"/>
    <property type="match status" value="6"/>
</dbReference>
<organism evidence="7 8">
    <name type="scientific">Herbinix luporum</name>
    <dbReference type="NCBI Taxonomy" id="1679721"/>
    <lineage>
        <taxon>Bacteria</taxon>
        <taxon>Bacillati</taxon>
        <taxon>Bacillota</taxon>
        <taxon>Clostridia</taxon>
        <taxon>Lachnospirales</taxon>
        <taxon>Lachnospiraceae</taxon>
        <taxon>Herbinix</taxon>
    </lineage>
</organism>
<sequence length="1289" mass="136730">MKKRKVIAFLMSLLMIFSMYIPQQTVLAANGIEVQFNNGNTGTSSNTINAKFKVVNNGSSSINLSQLKLRYYYTKDADKAQNFYCDYAGMLSGGAHTTMTNKITGTIVNMSKATSTADTYIEVGFTSDAGSLAAGGFIEIQTRVSRSDWSNYDQSNDFSYKSAGSYVVWDQVAAYLNGSLVFGKSPVDDVVPTKDPEISPKSATFNKSAPRNITVTLTPNGNTFNGISGLTRNTHYTVSGNTVTLLSSYLSTLTLGTKRLTFDFGVSNNPVLNLTITEDVVQEGLEVSIGNVTGNTGDTVVVPVNFANVAKAGNVGTCNFYIDFDTSLLEAVSVSAGDIVTNPNVNFSSQINVGSISFLFLDDTVGEQPITKDGTFAYITFKVKGAAGKTASLSFKESGAFGNGNMSRITGVKFSSGSVTIKKYVEGGFTVKIDTVNGATGEEVILPINFTDVAKVGNVGTCNFYLSYDKSLLEAVKVEAGSIITNPSVNFASSINSEKGTISLLYLDDTLGDELITKDGVFAYITFKVLGSEGKTASVKFAEGGAFGDGDMVRIDDVNKIDGGVVITSTVNPTISPASATFDKNAPSDIKVTLTPNGSTFKEITGLKKGTDYTVSGNTVTILKSYLSTLSLGSTTLIFDFGVANNPKLTVTIKDSTPSGDELAVSIGTVTAMPNETVTVPVKFANVSKAGNVGTCNFYLSYDSDLLEAVSVTAGDIITNASINFASRINDSTSTISLLFLDNTIGDELITNDGVFANITFKVLGKEGQTAKVEFAEGGAFGDADMNRISNVVFTDGGVKIEAKQEDPEISPTSATFDKYKPEEITVTLTANQNTFKGILGLRANVDYTLSGNTVKIKDSYLSSLPLGKTELTFDFGVDNNPVLTLLIEDSTPASESLAIKVGTVSGEPGETVLVPITVENVNEVGNIGAYSFAVTYDPNLLKALGVTDGEVLADKGIAKKVYDTSDSGISSAKKTASDAMAIPPKYERAIYLSFNAFENKGITEDGVLAYIEFEILGKAGNVADIYVGRDGVFENADRKVISSVKYTDGSVVIIGDEIIPPSITPESANFDKNNPSDITVNMTPNNNTFKGIVGLTEGKDYSVSGNTVKIFGSYLSSLDLGTAKLVFDFGITDNPSIEITIEDSKPIETDFYISIGKVSGKTGDVVTVPVEIGNISKVKSVGTCNFYISYDDTLLEAVSVTAGDIIVNAPINFSSRIRQGSISCLYLDNTIGDELITEDGVMLTITFKIIGEDSVETPITFEESGAFGDGNMAKIDNVKKIDGSVKIN</sequence>
<protein>
    <recommendedName>
        <fullName evidence="6">CBM3 domain-containing protein</fullName>
    </recommendedName>
</protein>
<evidence type="ECO:0000256" key="3">
    <source>
        <dbReference type="ARBA" id="ARBA00023277"/>
    </source>
</evidence>
<feature type="chain" id="PRO_5005509283" description="CBM3 domain-containing protein" evidence="5">
    <location>
        <begin position="29"/>
        <end position="1289"/>
    </location>
</feature>
<feature type="signal peptide" evidence="5">
    <location>
        <begin position="1"/>
        <end position="28"/>
    </location>
</feature>
<dbReference type="InterPro" id="IPR008965">
    <property type="entry name" value="CBM2/CBM3_carb-bd_dom_sf"/>
</dbReference>
<keyword evidence="2" id="KW-0136">Cellulose degradation</keyword>
<dbReference type="Pfam" id="PF00963">
    <property type="entry name" value="Cohesin"/>
    <property type="match status" value="5"/>
</dbReference>
<dbReference type="KEGG" id="hsd:SD1D_1783"/>
<dbReference type="InterPro" id="IPR014756">
    <property type="entry name" value="Ig_E-set"/>
</dbReference>
<evidence type="ECO:0000313" key="7">
    <source>
        <dbReference type="EMBL" id="CUH93328.1"/>
    </source>
</evidence>
<evidence type="ECO:0000256" key="4">
    <source>
        <dbReference type="ARBA" id="ARBA00023326"/>
    </source>
</evidence>
<dbReference type="Gene3D" id="2.60.40.10">
    <property type="entry name" value="Immunoglobulins"/>
    <property type="match status" value="4"/>
</dbReference>
<dbReference type="PROSITE" id="PS51172">
    <property type="entry name" value="CBM3"/>
    <property type="match status" value="1"/>
</dbReference>
<gene>
    <name evidence="7" type="ORF">SD1D_1783</name>
</gene>
<dbReference type="Proteomes" id="UP000196053">
    <property type="component" value="Chromosome I"/>
</dbReference>
<keyword evidence="3" id="KW-0119">Carbohydrate metabolism</keyword>
<dbReference type="GO" id="GO:0030245">
    <property type="term" value="P:cellulose catabolic process"/>
    <property type="evidence" value="ECO:0007669"/>
    <property type="project" value="UniProtKB-KW"/>
</dbReference>
<evidence type="ECO:0000256" key="2">
    <source>
        <dbReference type="ARBA" id="ARBA00023001"/>
    </source>
</evidence>
<dbReference type="EMBL" id="LN879430">
    <property type="protein sequence ID" value="CUH93328.1"/>
    <property type="molecule type" value="Genomic_DNA"/>
</dbReference>
<dbReference type="InterPro" id="IPR036966">
    <property type="entry name" value="CBM3_sf"/>
</dbReference>
<dbReference type="InterPro" id="IPR002102">
    <property type="entry name" value="Cohesin_dom"/>
</dbReference>
<evidence type="ECO:0000313" key="8">
    <source>
        <dbReference type="Proteomes" id="UP000196053"/>
    </source>
</evidence>
<dbReference type="SMART" id="SM01067">
    <property type="entry name" value="CBM_3"/>
    <property type="match status" value="1"/>
</dbReference>
<evidence type="ECO:0000256" key="5">
    <source>
        <dbReference type="SAM" id="SignalP"/>
    </source>
</evidence>
<dbReference type="InterPro" id="IPR013783">
    <property type="entry name" value="Ig-like_fold"/>
</dbReference>
<proteinExistence type="predicted"/>
<evidence type="ECO:0000259" key="6">
    <source>
        <dbReference type="PROSITE" id="PS51172"/>
    </source>
</evidence>
<dbReference type="InterPro" id="IPR005102">
    <property type="entry name" value="Carbo-bd_X2"/>
</dbReference>
<keyword evidence="1 5" id="KW-0732">Signal</keyword>
<reference evidence="8" key="1">
    <citation type="submission" date="2015-09" db="EMBL/GenBank/DDBJ databases">
        <authorList>
            <person name="Wibberg D."/>
        </authorList>
    </citation>
    <scope>NUCLEOTIDE SEQUENCE [LARGE SCALE GENOMIC DNA]</scope>
    <source>
        <strain evidence="8">SD1D</strain>
    </source>
</reference>
<keyword evidence="4" id="KW-0624">Polysaccharide degradation</keyword>
<dbReference type="GO" id="GO:0030248">
    <property type="term" value="F:cellulose binding"/>
    <property type="evidence" value="ECO:0007669"/>
    <property type="project" value="InterPro"/>
</dbReference>
<dbReference type="Gene3D" id="2.60.40.710">
    <property type="entry name" value="Endoglucanase-like"/>
    <property type="match status" value="1"/>
</dbReference>